<dbReference type="InterPro" id="IPR001633">
    <property type="entry name" value="EAL_dom"/>
</dbReference>
<dbReference type="InterPro" id="IPR035919">
    <property type="entry name" value="EAL_sf"/>
</dbReference>
<dbReference type="SUPFAM" id="SSF141868">
    <property type="entry name" value="EAL domain-like"/>
    <property type="match status" value="1"/>
</dbReference>
<dbReference type="Pfam" id="PF00563">
    <property type="entry name" value="EAL"/>
    <property type="match status" value="1"/>
</dbReference>
<dbReference type="PANTHER" id="PTHR33121:SF15">
    <property type="entry name" value="BLUE LIGHT- AND TEMPERATURE-REGULATED ANTIREPRESSOR BLUF"/>
    <property type="match status" value="1"/>
</dbReference>
<evidence type="ECO:0000259" key="1">
    <source>
        <dbReference type="PROSITE" id="PS50883"/>
    </source>
</evidence>
<proteinExistence type="predicted"/>
<dbReference type="EMBL" id="BMII01000004">
    <property type="protein sequence ID" value="GGB48743.1"/>
    <property type="molecule type" value="Genomic_DNA"/>
</dbReference>
<evidence type="ECO:0000313" key="2">
    <source>
        <dbReference type="EMBL" id="GGB48743.1"/>
    </source>
</evidence>
<organism evidence="2 3">
    <name type="scientific">Shewanella inventionis</name>
    <dbReference type="NCBI Taxonomy" id="1738770"/>
    <lineage>
        <taxon>Bacteria</taxon>
        <taxon>Pseudomonadati</taxon>
        <taxon>Pseudomonadota</taxon>
        <taxon>Gammaproteobacteria</taxon>
        <taxon>Alteromonadales</taxon>
        <taxon>Shewanellaceae</taxon>
        <taxon>Shewanella</taxon>
    </lineage>
</organism>
<feature type="domain" description="EAL" evidence="1">
    <location>
        <begin position="1"/>
        <end position="106"/>
    </location>
</feature>
<comment type="caution">
    <text evidence="2">The sequence shown here is derived from an EMBL/GenBank/DDBJ whole genome shotgun (WGS) entry which is preliminary data.</text>
</comment>
<reference evidence="3" key="1">
    <citation type="journal article" date="2019" name="Int. J. Syst. Evol. Microbiol.">
        <title>The Global Catalogue of Microorganisms (GCM) 10K type strain sequencing project: providing services to taxonomists for standard genome sequencing and annotation.</title>
        <authorList>
            <consortium name="The Broad Institute Genomics Platform"/>
            <consortium name="The Broad Institute Genome Sequencing Center for Infectious Disease"/>
            <person name="Wu L."/>
            <person name="Ma J."/>
        </authorList>
    </citation>
    <scope>NUCLEOTIDE SEQUENCE [LARGE SCALE GENOMIC DNA]</scope>
    <source>
        <strain evidence="3">CGMCC 1.15339</strain>
    </source>
</reference>
<dbReference type="PROSITE" id="PS50883">
    <property type="entry name" value="EAL"/>
    <property type="match status" value="1"/>
</dbReference>
<dbReference type="Gene3D" id="3.20.20.450">
    <property type="entry name" value="EAL domain"/>
    <property type="match status" value="1"/>
</dbReference>
<dbReference type="PANTHER" id="PTHR33121">
    <property type="entry name" value="CYCLIC DI-GMP PHOSPHODIESTERASE PDEF"/>
    <property type="match status" value="1"/>
</dbReference>
<dbReference type="CDD" id="cd01948">
    <property type="entry name" value="EAL"/>
    <property type="match status" value="1"/>
</dbReference>
<accession>A0ABQ1INW2</accession>
<sequence length="107" mass="11997">MGFKTATDDFGSGFSGLNLLADFQTNIIKLDMGLIRNIHTDKTRQVIVKHCLAMMHELNITALAEGIETIEEYLWLKSIGIDLMQGYLFAKPGFESLPDIDFDALML</sequence>
<name>A0ABQ1INW2_9GAMM</name>
<dbReference type="InterPro" id="IPR050706">
    <property type="entry name" value="Cyclic-di-GMP_PDE-like"/>
</dbReference>
<protein>
    <recommendedName>
        <fullName evidence="1">EAL domain-containing protein</fullName>
    </recommendedName>
</protein>
<evidence type="ECO:0000313" key="3">
    <source>
        <dbReference type="Proteomes" id="UP000617555"/>
    </source>
</evidence>
<keyword evidence="3" id="KW-1185">Reference proteome</keyword>
<dbReference type="Proteomes" id="UP000617555">
    <property type="component" value="Unassembled WGS sequence"/>
</dbReference>
<gene>
    <name evidence="2" type="ORF">GCM10011607_06320</name>
</gene>